<gene>
    <name evidence="1" type="ORF">H8S23_05155</name>
</gene>
<reference evidence="1" key="1">
    <citation type="submission" date="2020-08" db="EMBL/GenBank/DDBJ databases">
        <title>Genome public.</title>
        <authorList>
            <person name="Liu C."/>
            <person name="Sun Q."/>
        </authorList>
    </citation>
    <scope>NUCLEOTIDE SEQUENCE</scope>
    <source>
        <strain evidence="1">BX8</strain>
    </source>
</reference>
<sequence>MKLERLTNPIDKPYYSDMEERLLDIENILGDDYDLDRLRELAQADREGRCVVLPYKPPKPRRIWKSKKE</sequence>
<accession>A0A923I5W2</accession>
<dbReference type="AlphaFoldDB" id="A0A923I5W2"/>
<evidence type="ECO:0000313" key="2">
    <source>
        <dbReference type="Proteomes" id="UP000659630"/>
    </source>
</evidence>
<dbReference type="RefSeq" id="WP_186887264.1">
    <property type="nucleotide sequence ID" value="NZ_JACONZ010000002.1"/>
</dbReference>
<name>A0A923I5W2_9FIRM</name>
<organism evidence="1 2">
    <name type="scientific">Anaerofilum hominis</name>
    <dbReference type="NCBI Taxonomy" id="2763016"/>
    <lineage>
        <taxon>Bacteria</taxon>
        <taxon>Bacillati</taxon>
        <taxon>Bacillota</taxon>
        <taxon>Clostridia</taxon>
        <taxon>Eubacteriales</taxon>
        <taxon>Oscillospiraceae</taxon>
        <taxon>Anaerofilum</taxon>
    </lineage>
</organism>
<evidence type="ECO:0000313" key="1">
    <source>
        <dbReference type="EMBL" id="MBC5580885.1"/>
    </source>
</evidence>
<dbReference type="Proteomes" id="UP000659630">
    <property type="component" value="Unassembled WGS sequence"/>
</dbReference>
<protein>
    <submittedName>
        <fullName evidence="1">Uncharacterized protein</fullName>
    </submittedName>
</protein>
<proteinExistence type="predicted"/>
<dbReference type="EMBL" id="JACONZ010000002">
    <property type="protein sequence ID" value="MBC5580885.1"/>
    <property type="molecule type" value="Genomic_DNA"/>
</dbReference>
<keyword evidence="2" id="KW-1185">Reference proteome</keyword>
<comment type="caution">
    <text evidence="1">The sequence shown here is derived from an EMBL/GenBank/DDBJ whole genome shotgun (WGS) entry which is preliminary data.</text>
</comment>